<evidence type="ECO:0000256" key="4">
    <source>
        <dbReference type="ARBA" id="ARBA00023172"/>
    </source>
</evidence>
<keyword evidence="3" id="KW-0238">DNA-binding</keyword>
<keyword evidence="4" id="KW-0233">DNA recombination</keyword>
<dbReference type="Pfam" id="PF01385">
    <property type="entry name" value="OrfB_IS605"/>
    <property type="match status" value="1"/>
</dbReference>
<evidence type="ECO:0000313" key="6">
    <source>
        <dbReference type="EMBL" id="GAG60549.1"/>
    </source>
</evidence>
<keyword evidence="2" id="KW-0815">Transposition</keyword>
<dbReference type="NCBIfam" id="NF040570">
    <property type="entry name" value="guided_TnpB"/>
    <property type="match status" value="1"/>
</dbReference>
<comment type="caution">
    <text evidence="6">The sequence shown here is derived from an EMBL/GenBank/DDBJ whole genome shotgun (WGS) entry which is preliminary data.</text>
</comment>
<dbReference type="NCBIfam" id="TIGR01766">
    <property type="entry name" value="IS200/IS605 family accessory protein TnpB-like domain"/>
    <property type="match status" value="1"/>
</dbReference>
<dbReference type="AlphaFoldDB" id="X0YV23"/>
<name>X0YV23_9ZZZZ</name>
<evidence type="ECO:0000256" key="3">
    <source>
        <dbReference type="ARBA" id="ARBA00023125"/>
    </source>
</evidence>
<comment type="similarity">
    <text evidence="1">In the C-terminal section; belongs to the transposase 35 family.</text>
</comment>
<sequence>MVYLKDKEPYKKLPSQTAQQILKLLDKNWKSFFNSIKEWKEHPKKYQGRPKPPKYKKKNGEFIIIFTNQQCRIKNGYLHFPEKVKLSPIKTRIKNLLHQVRIIPKGLFYNLEIIYSKEIDNLNLNKDRFIGIDLGISNIVTIVNNVGLKPTIIKGGIVKSVNQFYNKRIAELKSIKDKQGIKFETNRLQKITAKRNNKINDIFHKISREVINYCIENNFGTIIIGYNRAWKQKVNIGRINNQKFVQIPFFKLINQIKYKSELFGIDIIIDGESFTSESIFS</sequence>
<accession>X0YV23</accession>
<dbReference type="GO" id="GO:0003677">
    <property type="term" value="F:DNA binding"/>
    <property type="evidence" value="ECO:0007669"/>
    <property type="project" value="UniProtKB-KW"/>
</dbReference>
<dbReference type="GO" id="GO:0032196">
    <property type="term" value="P:transposition"/>
    <property type="evidence" value="ECO:0007669"/>
    <property type="project" value="UniProtKB-KW"/>
</dbReference>
<proteinExistence type="inferred from homology"/>
<gene>
    <name evidence="6" type="ORF">S01H4_03961</name>
</gene>
<evidence type="ECO:0000256" key="2">
    <source>
        <dbReference type="ARBA" id="ARBA00022578"/>
    </source>
</evidence>
<evidence type="ECO:0000259" key="5">
    <source>
        <dbReference type="Pfam" id="PF01385"/>
    </source>
</evidence>
<organism evidence="6">
    <name type="scientific">marine sediment metagenome</name>
    <dbReference type="NCBI Taxonomy" id="412755"/>
    <lineage>
        <taxon>unclassified sequences</taxon>
        <taxon>metagenomes</taxon>
        <taxon>ecological metagenomes</taxon>
    </lineage>
</organism>
<evidence type="ECO:0000256" key="1">
    <source>
        <dbReference type="ARBA" id="ARBA00008761"/>
    </source>
</evidence>
<reference evidence="6" key="1">
    <citation type="journal article" date="2014" name="Front. Microbiol.">
        <title>High frequency of phylogenetically diverse reductive dehalogenase-homologous genes in deep subseafloor sedimentary metagenomes.</title>
        <authorList>
            <person name="Kawai M."/>
            <person name="Futagami T."/>
            <person name="Toyoda A."/>
            <person name="Takaki Y."/>
            <person name="Nishi S."/>
            <person name="Hori S."/>
            <person name="Arai W."/>
            <person name="Tsubouchi T."/>
            <person name="Morono Y."/>
            <person name="Uchiyama I."/>
            <person name="Ito T."/>
            <person name="Fujiyama A."/>
            <person name="Inagaki F."/>
            <person name="Takami H."/>
        </authorList>
    </citation>
    <scope>NUCLEOTIDE SEQUENCE</scope>
    <source>
        <strain evidence="6">Expedition CK06-06</strain>
    </source>
</reference>
<dbReference type="GO" id="GO:0006310">
    <property type="term" value="P:DNA recombination"/>
    <property type="evidence" value="ECO:0007669"/>
    <property type="project" value="UniProtKB-KW"/>
</dbReference>
<dbReference type="InterPro" id="IPR010095">
    <property type="entry name" value="Cas12f1-like_TNB"/>
</dbReference>
<protein>
    <recommendedName>
        <fullName evidence="5">Probable transposase IS891/IS1136/IS1341 domain-containing protein</fullName>
    </recommendedName>
</protein>
<dbReference type="InterPro" id="IPR001959">
    <property type="entry name" value="Transposase"/>
</dbReference>
<dbReference type="EMBL" id="BART01001017">
    <property type="protein sequence ID" value="GAG60549.1"/>
    <property type="molecule type" value="Genomic_DNA"/>
</dbReference>
<feature type="domain" description="Probable transposase IS891/IS1136/IS1341" evidence="5">
    <location>
        <begin position="125"/>
        <end position="228"/>
    </location>
</feature>